<feature type="binding site" evidence="12">
    <location>
        <position position="243"/>
    </location>
    <ligand>
        <name>Zn(2+)</name>
        <dbReference type="ChEBI" id="CHEBI:29105"/>
    </ligand>
</feature>
<dbReference type="PANTHER" id="PTHR33694:SF1">
    <property type="entry name" value="UDP-3-O-ACYL-N-ACETYLGLUCOSAMINE DEACETYLASE 1, MITOCHONDRIAL-RELATED"/>
    <property type="match status" value="1"/>
</dbReference>
<dbReference type="HOGENOM" id="CLU_046528_1_0_6"/>
<accession>A0A090BWE3</accession>
<dbReference type="RefSeq" id="WP_041062680.1">
    <property type="nucleotide sequence ID" value="NZ_AP014521.1"/>
</dbReference>
<dbReference type="GO" id="GO:0103117">
    <property type="term" value="F:UDP-3-O-acyl-N-acetylglucosamine deacetylase activity"/>
    <property type="evidence" value="ECO:0007669"/>
    <property type="project" value="UniProtKB-UniRule"/>
</dbReference>
<feature type="binding site" evidence="12">
    <location>
        <position position="78"/>
    </location>
    <ligand>
        <name>Zn(2+)</name>
        <dbReference type="ChEBI" id="CHEBI:29105"/>
    </ligand>
</feature>
<dbReference type="EMBL" id="AP014521">
    <property type="protein sequence ID" value="BAP58456.1"/>
    <property type="molecule type" value="Genomic_DNA"/>
</dbReference>
<evidence type="ECO:0000256" key="7">
    <source>
        <dbReference type="ARBA" id="ARBA00022723"/>
    </source>
</evidence>
<dbReference type="InterPro" id="IPR015870">
    <property type="entry name" value="UDP-acyl_N-AcGlcN_deAcase_N"/>
</dbReference>
<dbReference type="STRING" id="1410383.TGUWTKB_2120"/>
<reference evidence="13 14" key="2">
    <citation type="journal article" date="2014" name="Curr. Biol.">
        <title>Symbiont-Supplemented Maternal Investment Underpinning Host's Ecological Adaptation.</title>
        <authorList>
            <person name="Kaiwa N."/>
            <person name="Hosokawa T."/>
            <person name="Nikoh N."/>
            <person name="Tanahashi M."/>
            <person name="Moriyama M."/>
            <person name="Meng X.Y."/>
            <person name="Maeda T."/>
            <person name="Yamaguchi K."/>
            <person name="Shigenobu S."/>
            <person name="Ito M."/>
            <person name="Fukatsu T."/>
        </authorList>
    </citation>
    <scope>NUCLEOTIDE SEQUENCE [LARGE SCALE GENOMIC DNA]</scope>
    <source>
        <strain evidence="13 14">UwTKB</strain>
    </source>
</reference>
<dbReference type="KEGG" id="sbw:TGUWTKB_2120"/>
<evidence type="ECO:0000313" key="14">
    <source>
        <dbReference type="Proteomes" id="UP000031627"/>
    </source>
</evidence>
<dbReference type="UniPathway" id="UPA00359">
    <property type="reaction ID" value="UER00478"/>
</dbReference>
<dbReference type="NCBIfam" id="TIGR00325">
    <property type="entry name" value="lpxC"/>
    <property type="match status" value="1"/>
</dbReference>
<reference evidence="14" key="1">
    <citation type="submission" date="2013-11" db="EMBL/GenBank/DDBJ databases">
        <title>Symbiont-containing voluminous jelly as an extraordinary maternal gift for overwintering insect nymphs.</title>
        <authorList>
            <person name="Kaiwa N."/>
            <person name="Hosokawa T."/>
            <person name="Nikoh N."/>
            <person name="Meng X.Y."/>
            <person name="Tanahashi M."/>
            <person name="Moriyama M."/>
            <person name="Maeda T."/>
            <person name="Yamaguchi K."/>
            <person name="Shigenobu S."/>
            <person name="Ito M."/>
            <person name="Fukatsu T."/>
        </authorList>
    </citation>
    <scope>NUCLEOTIDE SEQUENCE [LARGE SCALE GENOMIC DNA]</scope>
    <source>
        <strain evidence="14">UwTKB</strain>
    </source>
</reference>
<dbReference type="OrthoDB" id="9802746at2"/>
<dbReference type="GO" id="GO:0009245">
    <property type="term" value="P:lipid A biosynthetic process"/>
    <property type="evidence" value="ECO:0007669"/>
    <property type="project" value="UniProtKB-UniRule"/>
</dbReference>
<dbReference type="GO" id="GO:0046872">
    <property type="term" value="F:metal ion binding"/>
    <property type="evidence" value="ECO:0007669"/>
    <property type="project" value="UniProtKB-KW"/>
</dbReference>
<evidence type="ECO:0000256" key="5">
    <source>
        <dbReference type="ARBA" id="ARBA00022516"/>
    </source>
</evidence>
<evidence type="ECO:0000256" key="1">
    <source>
        <dbReference type="ARBA" id="ARBA00001947"/>
    </source>
</evidence>
<comment type="similarity">
    <text evidence="12">Belongs to the LpxC family.</text>
</comment>
<comment type="catalytic activity">
    <reaction evidence="11 12">
        <text>a UDP-3-O-[(3R)-3-hydroxyacyl]-N-acetyl-alpha-D-glucosamine + H2O = a UDP-3-O-[(3R)-3-hydroxyacyl]-alpha-D-glucosamine + acetate</text>
        <dbReference type="Rhea" id="RHEA:67816"/>
        <dbReference type="ChEBI" id="CHEBI:15377"/>
        <dbReference type="ChEBI" id="CHEBI:30089"/>
        <dbReference type="ChEBI" id="CHEBI:137740"/>
        <dbReference type="ChEBI" id="CHEBI:173225"/>
        <dbReference type="EC" id="3.5.1.108"/>
    </reaction>
</comment>
<dbReference type="PANTHER" id="PTHR33694">
    <property type="entry name" value="UDP-3-O-ACYL-N-ACETYLGLUCOSAMINE DEACETYLASE 1, MITOCHONDRIAL-RELATED"/>
    <property type="match status" value="1"/>
</dbReference>
<keyword evidence="7 12" id="KW-0479">Metal-binding</keyword>
<dbReference type="SUPFAM" id="SSF54211">
    <property type="entry name" value="Ribosomal protein S5 domain 2-like"/>
    <property type="match status" value="2"/>
</dbReference>
<protein>
    <recommendedName>
        <fullName evidence="4 12">UDP-3-O-acyl-N-acetylglucosamine deacetylase</fullName>
        <shortName evidence="12">UDP-3-O-acyl-GlcNAc deacetylase</shortName>
        <ecNumber evidence="4 12">3.5.1.108</ecNumber>
    </recommendedName>
    <alternativeName>
        <fullName evidence="12">UDP-3-O-[R-3-hydroxymyristoyl]-N-acetylglucosamine deacetylase</fullName>
    </alternativeName>
</protein>
<keyword evidence="6 12" id="KW-0441">Lipid A biosynthesis</keyword>
<dbReference type="InterPro" id="IPR020568">
    <property type="entry name" value="Ribosomal_Su5_D2-typ_SF"/>
</dbReference>
<evidence type="ECO:0000256" key="4">
    <source>
        <dbReference type="ARBA" id="ARBA00012745"/>
    </source>
</evidence>
<evidence type="ECO:0000256" key="9">
    <source>
        <dbReference type="ARBA" id="ARBA00022833"/>
    </source>
</evidence>
<keyword evidence="14" id="KW-1185">Reference proteome</keyword>
<name>A0A090BWE3_9ENTR</name>
<keyword evidence="9 12" id="KW-0862">Zinc</keyword>
<dbReference type="GO" id="GO:0016020">
    <property type="term" value="C:membrane"/>
    <property type="evidence" value="ECO:0007669"/>
    <property type="project" value="GOC"/>
</dbReference>
<evidence type="ECO:0000256" key="2">
    <source>
        <dbReference type="ARBA" id="ARBA00002923"/>
    </source>
</evidence>
<feature type="binding site" evidence="12">
    <location>
        <position position="239"/>
    </location>
    <ligand>
        <name>Zn(2+)</name>
        <dbReference type="ChEBI" id="CHEBI:29105"/>
    </ligand>
</feature>
<dbReference type="AlphaFoldDB" id="A0A090BWE3"/>
<dbReference type="InterPro" id="IPR004463">
    <property type="entry name" value="UDP-acyl_GlcNac_deAcase"/>
</dbReference>
<evidence type="ECO:0000256" key="6">
    <source>
        <dbReference type="ARBA" id="ARBA00022556"/>
    </source>
</evidence>
<dbReference type="InterPro" id="IPR011334">
    <property type="entry name" value="UDP-acyl_GlcNac_deAcase_C"/>
</dbReference>
<keyword evidence="5 12" id="KW-0444">Lipid biosynthesis</keyword>
<evidence type="ECO:0000256" key="11">
    <source>
        <dbReference type="ARBA" id="ARBA00024535"/>
    </source>
</evidence>
<dbReference type="EC" id="3.5.1.108" evidence="4 12"/>
<keyword evidence="10 12" id="KW-0443">Lipid metabolism</keyword>
<feature type="active site" description="Proton donor" evidence="12">
    <location>
        <position position="266"/>
    </location>
</feature>
<dbReference type="Pfam" id="PF03331">
    <property type="entry name" value="LpxC"/>
    <property type="match status" value="1"/>
</dbReference>
<dbReference type="Gene3D" id="3.30.230.20">
    <property type="entry name" value="lpxc deacetylase, domain 1"/>
    <property type="match status" value="1"/>
</dbReference>
<comment type="function">
    <text evidence="2 12">Catalyzes the hydrolysis of UDP-3-O-myristoyl-N-acetylglucosamine to form UDP-3-O-myristoylglucosamine and acetate, the committed step in lipid A biosynthesis.</text>
</comment>
<evidence type="ECO:0000256" key="8">
    <source>
        <dbReference type="ARBA" id="ARBA00022801"/>
    </source>
</evidence>
<dbReference type="Gene3D" id="3.30.1700.10">
    <property type="entry name" value="lpxc deacetylase, domain 2"/>
    <property type="match status" value="1"/>
</dbReference>
<gene>
    <name evidence="12 13" type="primary">lpxC</name>
    <name evidence="13" type="ORF">TGUWTKB_2120</name>
</gene>
<comment type="cofactor">
    <cofactor evidence="1 12">
        <name>Zn(2+)</name>
        <dbReference type="ChEBI" id="CHEBI:29105"/>
    </cofactor>
</comment>
<evidence type="ECO:0000256" key="10">
    <source>
        <dbReference type="ARBA" id="ARBA00023098"/>
    </source>
</evidence>
<evidence type="ECO:0000256" key="3">
    <source>
        <dbReference type="ARBA" id="ARBA00005002"/>
    </source>
</evidence>
<proteinExistence type="inferred from homology"/>
<comment type="pathway">
    <text evidence="3 12">Glycolipid biosynthesis; lipid IV(A) biosynthesis; lipid IV(A) from (3R)-3-hydroxytetradecanoyl-[acyl-carrier-protein] and UDP-N-acetyl-alpha-D-glucosamine: step 2/6.</text>
</comment>
<sequence length="305" mass="35088">MFKQRTLKRIIKIYGIGLHTGKKTKMFLKPAIENTGIIYRRIDMVPFINLEETSITNSTELNTCLTNKKGIYIFTIEHLNAAFSCLGIDNVIVEIDGLEIPIMDGSAMPFIKLLIKAGIQELNTAKKFILVKKKIRVEEKDKWAEIKPYKGFFVDFTVDFNIKDTNFLLKQRYQMIFSTKLFIKKIACARTFGFMYNVDLFKKKGLCLGGNLNCSIVIDKFGKVVNKRGLRFKNEYVCHKILDTVGDLFTCGYNIVGAFSGFKSGHKLNNKLIKCFLTDQNSWEFITLKKNDDVSLKFKIPIYKK</sequence>
<organism evidence="13 14">
    <name type="scientific">Candidatus Tachikawaea gelatinosa</name>
    <dbReference type="NCBI Taxonomy" id="1410383"/>
    <lineage>
        <taxon>Bacteria</taxon>
        <taxon>Pseudomonadati</taxon>
        <taxon>Pseudomonadota</taxon>
        <taxon>Gammaproteobacteria</taxon>
        <taxon>Enterobacterales</taxon>
        <taxon>Enterobacteriaceae</taxon>
        <taxon>Candidatus Tachikawaea</taxon>
    </lineage>
</organism>
<keyword evidence="8 12" id="KW-0378">Hydrolase</keyword>
<evidence type="ECO:0000313" key="13">
    <source>
        <dbReference type="EMBL" id="BAP58456.1"/>
    </source>
</evidence>
<dbReference type="HAMAP" id="MF_00388">
    <property type="entry name" value="LpxC"/>
    <property type="match status" value="1"/>
</dbReference>
<evidence type="ECO:0000256" key="12">
    <source>
        <dbReference type="HAMAP-Rule" id="MF_00388"/>
    </source>
</evidence>
<dbReference type="Proteomes" id="UP000031627">
    <property type="component" value="Chromosome"/>
</dbReference>